<dbReference type="EMBL" id="WUYX01000026">
    <property type="protein sequence ID" value="MXV61926.1"/>
    <property type="molecule type" value="Genomic_DNA"/>
</dbReference>
<sequence length="334" mass="37475">MTSSHPTKRPTDAAHLDERRTEFPTDLLNLPWIDVHNHAHTLSWEDRERYALSGCRSMVMVASGYHWTPYKPVRADDIRYLWDDAVNRRAAIERNHFFEAKLGLGVHTGVRIENPDELLDAMADYCALDEVVAIGETGVTPSQHVSSWDVDHQQAVVQAQMELADDHDLPVILHTPNQSGDSGRSYRPGMGIPGYEKNTTLGQEPVLEGDNPALEAVKLDIEAMRDAGLDDRQVVASHADENNTEYLMSETDCYLSYTIGHSWLIGVTAADVADAIDEYGPERIMVDTDCANVLRTDPFALKRAIFELYRYGIDEDAIRKVVLENPREVFGLAE</sequence>
<dbReference type="GO" id="GO:0016788">
    <property type="term" value="F:hydrolase activity, acting on ester bonds"/>
    <property type="evidence" value="ECO:0007669"/>
    <property type="project" value="InterPro"/>
</dbReference>
<dbReference type="PANTHER" id="PTHR42658">
    <property type="entry name" value="HYDROLASE TATD"/>
    <property type="match status" value="1"/>
</dbReference>
<keyword evidence="2" id="KW-1185">Reference proteome</keyword>
<dbReference type="Pfam" id="PF01026">
    <property type="entry name" value="TatD_DNase"/>
    <property type="match status" value="1"/>
</dbReference>
<evidence type="ECO:0000313" key="1">
    <source>
        <dbReference type="EMBL" id="MXV61926.1"/>
    </source>
</evidence>
<dbReference type="InterPro" id="IPR032466">
    <property type="entry name" value="Metal_Hydrolase"/>
</dbReference>
<gene>
    <name evidence="1" type="ORF">GS429_07625</name>
</gene>
<dbReference type="SUPFAM" id="SSF51556">
    <property type="entry name" value="Metallo-dependent hydrolases"/>
    <property type="match status" value="1"/>
</dbReference>
<proteinExistence type="predicted"/>
<reference evidence="1 2" key="1">
    <citation type="submission" date="2020-01" db="EMBL/GenBank/DDBJ databases">
        <title>Natronorubrum sp. JWXQ-INN 674 isolated from Inner Mongolia Autonomous Region of China.</title>
        <authorList>
            <person name="Xue Q."/>
        </authorList>
    </citation>
    <scope>NUCLEOTIDE SEQUENCE [LARGE SCALE GENOMIC DNA]</scope>
    <source>
        <strain evidence="1 2">JWXQ-INN-674</strain>
    </source>
</reference>
<dbReference type="InterPro" id="IPR012022">
    <property type="entry name" value="UCP005295"/>
</dbReference>
<dbReference type="PANTHER" id="PTHR42658:SF1">
    <property type="entry name" value="HYDROLASE TATD"/>
    <property type="match status" value="1"/>
</dbReference>
<dbReference type="Proteomes" id="UP000434101">
    <property type="component" value="Unassembled WGS sequence"/>
</dbReference>
<evidence type="ECO:0000313" key="2">
    <source>
        <dbReference type="Proteomes" id="UP000434101"/>
    </source>
</evidence>
<dbReference type="Gene3D" id="3.20.20.140">
    <property type="entry name" value="Metal-dependent hydrolases"/>
    <property type="match status" value="1"/>
</dbReference>
<protein>
    <recommendedName>
        <fullName evidence="3">TatD family hydrolase</fullName>
    </recommendedName>
</protein>
<dbReference type="RefSeq" id="WP_160064219.1">
    <property type="nucleotide sequence ID" value="NZ_WUYX01000026.1"/>
</dbReference>
<organism evidence="1 2">
    <name type="scientific">Natronorubrum halalkaliphilum</name>
    <dbReference type="NCBI Taxonomy" id="2691917"/>
    <lineage>
        <taxon>Archaea</taxon>
        <taxon>Methanobacteriati</taxon>
        <taxon>Methanobacteriota</taxon>
        <taxon>Stenosarchaea group</taxon>
        <taxon>Halobacteria</taxon>
        <taxon>Halobacteriales</taxon>
        <taxon>Natrialbaceae</taxon>
        <taxon>Natronorubrum</taxon>
    </lineage>
</organism>
<evidence type="ECO:0008006" key="3">
    <source>
        <dbReference type="Google" id="ProtNLM"/>
    </source>
</evidence>
<dbReference type="InterPro" id="IPR001130">
    <property type="entry name" value="TatD-like"/>
</dbReference>
<name>A0A6B0VLP5_9EURY</name>
<dbReference type="AlphaFoldDB" id="A0A6B0VLP5"/>
<dbReference type="OrthoDB" id="359310at2157"/>
<accession>A0A6B0VLP5</accession>
<comment type="caution">
    <text evidence="1">The sequence shown here is derived from an EMBL/GenBank/DDBJ whole genome shotgun (WGS) entry which is preliminary data.</text>
</comment>